<reference evidence="3" key="1">
    <citation type="submission" date="2015-07" db="EMBL/GenBank/DDBJ databases">
        <title>Draft genome sequence of Acetobacterium bakii DSM 8293, a potential psychrophilic chemical producer through syngas fermentation.</title>
        <authorList>
            <person name="Song Y."/>
            <person name="Hwang S."/>
            <person name="Cho B.-K."/>
        </authorList>
    </citation>
    <scope>NUCLEOTIDE SEQUENCE [LARGE SCALE GENOMIC DNA]</scope>
    <source>
        <strain evidence="3">DSM 8239</strain>
    </source>
</reference>
<dbReference type="InterPro" id="IPR011051">
    <property type="entry name" value="RmlC_Cupin_sf"/>
</dbReference>
<comment type="caution">
    <text evidence="2">The sequence shown here is derived from an EMBL/GenBank/DDBJ whole genome shotgun (WGS) entry which is preliminary data.</text>
</comment>
<evidence type="ECO:0000313" key="3">
    <source>
        <dbReference type="Proteomes" id="UP000036873"/>
    </source>
</evidence>
<keyword evidence="3" id="KW-1185">Reference proteome</keyword>
<dbReference type="Proteomes" id="UP000036873">
    <property type="component" value="Unassembled WGS sequence"/>
</dbReference>
<dbReference type="Pfam" id="PF07883">
    <property type="entry name" value="Cupin_2"/>
    <property type="match status" value="1"/>
</dbReference>
<proteinExistence type="predicted"/>
<dbReference type="AlphaFoldDB" id="A0A0L6TZX1"/>
<feature type="domain" description="Cupin type-2" evidence="1">
    <location>
        <begin position="49"/>
        <end position="106"/>
    </location>
</feature>
<evidence type="ECO:0000259" key="1">
    <source>
        <dbReference type="Pfam" id="PF07883"/>
    </source>
</evidence>
<name>A0A0L6TZX1_9FIRM</name>
<dbReference type="STRING" id="52689.AKG39_09260"/>
<dbReference type="InterPro" id="IPR013096">
    <property type="entry name" value="Cupin_2"/>
</dbReference>
<gene>
    <name evidence="2" type="ORF">AKG39_09260</name>
</gene>
<evidence type="ECO:0000313" key="2">
    <source>
        <dbReference type="EMBL" id="KNZ41809.1"/>
    </source>
</evidence>
<protein>
    <recommendedName>
        <fullName evidence="1">Cupin type-2 domain-containing protein</fullName>
    </recommendedName>
</protein>
<dbReference type="Gene3D" id="2.60.120.10">
    <property type="entry name" value="Jelly Rolls"/>
    <property type="match status" value="1"/>
</dbReference>
<dbReference type="InterPro" id="IPR014710">
    <property type="entry name" value="RmlC-like_jellyroll"/>
</dbReference>
<dbReference type="EMBL" id="LGYO01000022">
    <property type="protein sequence ID" value="KNZ41809.1"/>
    <property type="molecule type" value="Genomic_DNA"/>
</dbReference>
<organism evidence="2 3">
    <name type="scientific">Acetobacterium bakii</name>
    <dbReference type="NCBI Taxonomy" id="52689"/>
    <lineage>
        <taxon>Bacteria</taxon>
        <taxon>Bacillati</taxon>
        <taxon>Bacillota</taxon>
        <taxon>Clostridia</taxon>
        <taxon>Eubacteriales</taxon>
        <taxon>Eubacteriaceae</taxon>
        <taxon>Acetobacterium</taxon>
    </lineage>
</organism>
<sequence>MKYYVRLKDVKVTQRPDYTSQYLVNEENGCVAGCKTGISRHIKTEYPDSQIHEDQEGFLVLEGTGWAKVGDQEFKLEPETAFIVPAGVEHAVKRDADSESVRVFWFHAAI</sequence>
<dbReference type="RefSeq" id="WP_050740109.1">
    <property type="nucleotide sequence ID" value="NZ_LGYO01000022.1"/>
</dbReference>
<dbReference type="OrthoDB" id="9797047at2"/>
<dbReference type="SUPFAM" id="SSF51182">
    <property type="entry name" value="RmlC-like cupins"/>
    <property type="match status" value="1"/>
</dbReference>
<accession>A0A0L6TZX1</accession>